<dbReference type="AlphaFoldDB" id="A0A7W7P345"/>
<comment type="caution">
    <text evidence="1">The sequence shown here is derived from an EMBL/GenBank/DDBJ whole genome shotgun (WGS) entry which is preliminary data.</text>
</comment>
<sequence length="196" mass="21794">MSRSDRTKVGVGHLIDTIWKTLPADHPLRKIKQHLPLPIEESLLKIGSEAVDYCVSKGAKPNMTLDEESSKTWKRLVGAWVHYQKYSGRATKVSRAVIAQHVEMDASSITNFINGKRALTQGASIQLANFFGFSPIDIRPDIGSQFARKLAEKGQHKSILIERQLNSIEALLKESEAAPGDPIYGHLTEIRNLIQA</sequence>
<dbReference type="GO" id="GO:0003677">
    <property type="term" value="F:DNA binding"/>
    <property type="evidence" value="ECO:0007669"/>
    <property type="project" value="InterPro"/>
</dbReference>
<gene>
    <name evidence="1" type="ORF">HNP46_004325</name>
</gene>
<name>A0A7W7P345_PSENT</name>
<dbReference type="Gene3D" id="1.10.260.40">
    <property type="entry name" value="lambda repressor-like DNA-binding domains"/>
    <property type="match status" value="1"/>
</dbReference>
<protein>
    <submittedName>
        <fullName evidence="1">Plasmid maintenance system antidote protein VapI</fullName>
    </submittedName>
</protein>
<dbReference type="EMBL" id="JACHLI010000018">
    <property type="protein sequence ID" value="MBB4865444.1"/>
    <property type="molecule type" value="Genomic_DNA"/>
</dbReference>
<dbReference type="InterPro" id="IPR010982">
    <property type="entry name" value="Lambda_DNA-bd_dom_sf"/>
</dbReference>
<proteinExistence type="predicted"/>
<dbReference type="RefSeq" id="WP_184592938.1">
    <property type="nucleotide sequence ID" value="NZ_JACHLI010000018.1"/>
</dbReference>
<dbReference type="Proteomes" id="UP000566995">
    <property type="component" value="Unassembled WGS sequence"/>
</dbReference>
<organism evidence="1 2">
    <name type="scientific">Pseudomonas nitroreducens</name>
    <dbReference type="NCBI Taxonomy" id="46680"/>
    <lineage>
        <taxon>Bacteria</taxon>
        <taxon>Pseudomonadati</taxon>
        <taxon>Pseudomonadota</taxon>
        <taxon>Gammaproteobacteria</taxon>
        <taxon>Pseudomonadales</taxon>
        <taxon>Pseudomonadaceae</taxon>
        <taxon>Pseudomonas</taxon>
    </lineage>
</organism>
<evidence type="ECO:0000313" key="1">
    <source>
        <dbReference type="EMBL" id="MBB4865444.1"/>
    </source>
</evidence>
<evidence type="ECO:0000313" key="2">
    <source>
        <dbReference type="Proteomes" id="UP000566995"/>
    </source>
</evidence>
<accession>A0A7W7P345</accession>
<reference evidence="1 2" key="1">
    <citation type="submission" date="2020-08" db="EMBL/GenBank/DDBJ databases">
        <title>Functional genomics of gut bacteria from endangered species of beetles.</title>
        <authorList>
            <person name="Carlos-Shanley C."/>
        </authorList>
    </citation>
    <scope>NUCLEOTIDE SEQUENCE [LARGE SCALE GENOMIC DNA]</scope>
    <source>
        <strain evidence="1 2">S00179</strain>
    </source>
</reference>